<comment type="caution">
    <text evidence="1">The sequence shown here is derived from an EMBL/GenBank/DDBJ whole genome shotgun (WGS) entry which is preliminary data.</text>
</comment>
<organism evidence="1 2">
    <name type="scientific">Hyalomma asiaticum</name>
    <name type="common">Tick</name>
    <dbReference type="NCBI Taxonomy" id="266040"/>
    <lineage>
        <taxon>Eukaryota</taxon>
        <taxon>Metazoa</taxon>
        <taxon>Ecdysozoa</taxon>
        <taxon>Arthropoda</taxon>
        <taxon>Chelicerata</taxon>
        <taxon>Arachnida</taxon>
        <taxon>Acari</taxon>
        <taxon>Parasitiformes</taxon>
        <taxon>Ixodida</taxon>
        <taxon>Ixodoidea</taxon>
        <taxon>Ixodidae</taxon>
        <taxon>Hyalomminae</taxon>
        <taxon>Hyalomma</taxon>
    </lineage>
</organism>
<evidence type="ECO:0000313" key="2">
    <source>
        <dbReference type="Proteomes" id="UP000821845"/>
    </source>
</evidence>
<reference evidence="1" key="1">
    <citation type="submission" date="2020-05" db="EMBL/GenBank/DDBJ databases">
        <title>Large-scale comparative analyses of tick genomes elucidate their genetic diversity and vector capacities.</title>
        <authorList>
            <person name="Jia N."/>
            <person name="Wang J."/>
            <person name="Shi W."/>
            <person name="Du L."/>
            <person name="Sun Y."/>
            <person name="Zhan W."/>
            <person name="Jiang J."/>
            <person name="Wang Q."/>
            <person name="Zhang B."/>
            <person name="Ji P."/>
            <person name="Sakyi L.B."/>
            <person name="Cui X."/>
            <person name="Yuan T."/>
            <person name="Jiang B."/>
            <person name="Yang W."/>
            <person name="Lam T.T.-Y."/>
            <person name="Chang Q."/>
            <person name="Ding S."/>
            <person name="Wang X."/>
            <person name="Zhu J."/>
            <person name="Ruan X."/>
            <person name="Zhao L."/>
            <person name="Wei J."/>
            <person name="Que T."/>
            <person name="Du C."/>
            <person name="Cheng J."/>
            <person name="Dai P."/>
            <person name="Han X."/>
            <person name="Huang E."/>
            <person name="Gao Y."/>
            <person name="Liu J."/>
            <person name="Shao H."/>
            <person name="Ye R."/>
            <person name="Li L."/>
            <person name="Wei W."/>
            <person name="Wang X."/>
            <person name="Wang C."/>
            <person name="Yang T."/>
            <person name="Huo Q."/>
            <person name="Li W."/>
            <person name="Guo W."/>
            <person name="Chen H."/>
            <person name="Zhou L."/>
            <person name="Ni X."/>
            <person name="Tian J."/>
            <person name="Zhou Y."/>
            <person name="Sheng Y."/>
            <person name="Liu T."/>
            <person name="Pan Y."/>
            <person name="Xia L."/>
            <person name="Li J."/>
            <person name="Zhao F."/>
            <person name="Cao W."/>
        </authorList>
    </citation>
    <scope>NUCLEOTIDE SEQUENCE</scope>
    <source>
        <strain evidence="1">Hyas-2018</strain>
    </source>
</reference>
<dbReference type="Proteomes" id="UP000821845">
    <property type="component" value="Chromosome 5"/>
</dbReference>
<accession>A0ACB7S6B5</accession>
<protein>
    <submittedName>
        <fullName evidence="1">Uncharacterized protein</fullName>
    </submittedName>
</protein>
<proteinExistence type="predicted"/>
<sequence length="98" mass="10580">MLINELPEKRLADANMSKVRAAEASLTEEKKVVVVGSSLLLCVTAKEEAWAAFAKRSTERPEESAVSVRPGRGTVAECAGSALRVFEPARERARARAP</sequence>
<dbReference type="EMBL" id="CM023485">
    <property type="protein sequence ID" value="KAH6929591.1"/>
    <property type="molecule type" value="Genomic_DNA"/>
</dbReference>
<evidence type="ECO:0000313" key="1">
    <source>
        <dbReference type="EMBL" id="KAH6929591.1"/>
    </source>
</evidence>
<name>A0ACB7S6B5_HYAAI</name>
<gene>
    <name evidence="1" type="ORF">HPB50_002799</name>
</gene>
<keyword evidence="2" id="KW-1185">Reference proteome</keyword>